<gene>
    <name evidence="6" type="ORF">GCM10011289_26180</name>
</gene>
<proteinExistence type="inferred from homology"/>
<dbReference type="Gene3D" id="1.10.10.10">
    <property type="entry name" value="Winged helix-like DNA-binding domain superfamily/Winged helix DNA-binding domain"/>
    <property type="match status" value="1"/>
</dbReference>
<reference evidence="6" key="1">
    <citation type="journal article" date="2014" name="Int. J. Syst. Evol. Microbiol.">
        <title>Complete genome sequence of Corynebacterium casei LMG S-19264T (=DSM 44701T), isolated from a smear-ripened cheese.</title>
        <authorList>
            <consortium name="US DOE Joint Genome Institute (JGI-PGF)"/>
            <person name="Walter F."/>
            <person name="Albersmeier A."/>
            <person name="Kalinowski J."/>
            <person name="Ruckert C."/>
        </authorList>
    </citation>
    <scope>NUCLEOTIDE SEQUENCE</scope>
    <source>
        <strain evidence="6">KCTC 32182</strain>
    </source>
</reference>
<dbReference type="PROSITE" id="PS50931">
    <property type="entry name" value="HTH_LYSR"/>
    <property type="match status" value="1"/>
</dbReference>
<evidence type="ECO:0000259" key="5">
    <source>
        <dbReference type="PROSITE" id="PS50931"/>
    </source>
</evidence>
<keyword evidence="7" id="KW-1185">Reference proteome</keyword>
<evidence type="ECO:0000256" key="4">
    <source>
        <dbReference type="ARBA" id="ARBA00023163"/>
    </source>
</evidence>
<dbReference type="PANTHER" id="PTHR30537">
    <property type="entry name" value="HTH-TYPE TRANSCRIPTIONAL REGULATOR"/>
    <property type="match status" value="1"/>
</dbReference>
<evidence type="ECO:0000256" key="1">
    <source>
        <dbReference type="ARBA" id="ARBA00009437"/>
    </source>
</evidence>
<dbReference type="InterPro" id="IPR000847">
    <property type="entry name" value="LysR_HTH_N"/>
</dbReference>
<dbReference type="Proteomes" id="UP000645257">
    <property type="component" value="Unassembled WGS sequence"/>
</dbReference>
<dbReference type="RefSeq" id="WP_189535045.1">
    <property type="nucleotide sequence ID" value="NZ_BMYX01000016.1"/>
</dbReference>
<name>A0A918P5A1_9NEIS</name>
<reference evidence="6" key="2">
    <citation type="submission" date="2020-09" db="EMBL/GenBank/DDBJ databases">
        <authorList>
            <person name="Sun Q."/>
            <person name="Kim S."/>
        </authorList>
    </citation>
    <scope>NUCLEOTIDE SEQUENCE</scope>
    <source>
        <strain evidence="6">KCTC 32182</strain>
    </source>
</reference>
<feature type="domain" description="HTH lysR-type" evidence="5">
    <location>
        <begin position="5"/>
        <end position="62"/>
    </location>
</feature>
<dbReference type="InterPro" id="IPR005119">
    <property type="entry name" value="LysR_subst-bd"/>
</dbReference>
<dbReference type="InterPro" id="IPR036390">
    <property type="entry name" value="WH_DNA-bd_sf"/>
</dbReference>
<dbReference type="Gene3D" id="3.40.190.290">
    <property type="match status" value="1"/>
</dbReference>
<dbReference type="FunFam" id="1.10.10.10:FF:000001">
    <property type="entry name" value="LysR family transcriptional regulator"/>
    <property type="match status" value="1"/>
</dbReference>
<dbReference type="GO" id="GO:0003700">
    <property type="term" value="F:DNA-binding transcription factor activity"/>
    <property type="evidence" value="ECO:0007669"/>
    <property type="project" value="InterPro"/>
</dbReference>
<evidence type="ECO:0000313" key="6">
    <source>
        <dbReference type="EMBL" id="GGY21383.1"/>
    </source>
</evidence>
<evidence type="ECO:0000256" key="2">
    <source>
        <dbReference type="ARBA" id="ARBA00023015"/>
    </source>
</evidence>
<keyword evidence="3" id="KW-0238">DNA-binding</keyword>
<dbReference type="AlphaFoldDB" id="A0A918P5A1"/>
<dbReference type="PRINTS" id="PR00039">
    <property type="entry name" value="HTHLYSR"/>
</dbReference>
<keyword evidence="4" id="KW-0804">Transcription</keyword>
<dbReference type="EMBL" id="BMYX01000016">
    <property type="protein sequence ID" value="GGY21383.1"/>
    <property type="molecule type" value="Genomic_DNA"/>
</dbReference>
<dbReference type="GO" id="GO:0043565">
    <property type="term" value="F:sequence-specific DNA binding"/>
    <property type="evidence" value="ECO:0007669"/>
    <property type="project" value="TreeGrafter"/>
</dbReference>
<dbReference type="CDD" id="cd08422">
    <property type="entry name" value="PBP2_CrgA_like"/>
    <property type="match status" value="1"/>
</dbReference>
<evidence type="ECO:0000256" key="3">
    <source>
        <dbReference type="ARBA" id="ARBA00023125"/>
    </source>
</evidence>
<keyword evidence="2" id="KW-0805">Transcription regulation</keyword>
<dbReference type="Pfam" id="PF00126">
    <property type="entry name" value="HTH_1"/>
    <property type="match status" value="1"/>
</dbReference>
<organism evidence="6 7">
    <name type="scientific">Paludibacterium paludis</name>
    <dbReference type="NCBI Taxonomy" id="1225769"/>
    <lineage>
        <taxon>Bacteria</taxon>
        <taxon>Pseudomonadati</taxon>
        <taxon>Pseudomonadota</taxon>
        <taxon>Betaproteobacteria</taxon>
        <taxon>Neisseriales</taxon>
        <taxon>Chromobacteriaceae</taxon>
        <taxon>Paludibacterium</taxon>
    </lineage>
</organism>
<dbReference type="Pfam" id="PF03466">
    <property type="entry name" value="LysR_substrate"/>
    <property type="match status" value="1"/>
</dbReference>
<dbReference type="InterPro" id="IPR058163">
    <property type="entry name" value="LysR-type_TF_proteobact-type"/>
</dbReference>
<comment type="caution">
    <text evidence="6">The sequence shown here is derived from an EMBL/GenBank/DDBJ whole genome shotgun (WGS) entry which is preliminary data.</text>
</comment>
<dbReference type="SUPFAM" id="SSF53850">
    <property type="entry name" value="Periplasmic binding protein-like II"/>
    <property type="match status" value="1"/>
</dbReference>
<evidence type="ECO:0000313" key="7">
    <source>
        <dbReference type="Proteomes" id="UP000645257"/>
    </source>
</evidence>
<dbReference type="SUPFAM" id="SSF46785">
    <property type="entry name" value="Winged helix' DNA-binding domain"/>
    <property type="match status" value="1"/>
</dbReference>
<comment type="similarity">
    <text evidence="1">Belongs to the LysR transcriptional regulatory family.</text>
</comment>
<dbReference type="PANTHER" id="PTHR30537:SF5">
    <property type="entry name" value="HTH-TYPE TRANSCRIPTIONAL ACTIVATOR TTDR-RELATED"/>
    <property type="match status" value="1"/>
</dbReference>
<protein>
    <submittedName>
        <fullName evidence="6">LysR family transcriptional regulator</fullName>
    </submittedName>
</protein>
<dbReference type="GO" id="GO:0006351">
    <property type="term" value="P:DNA-templated transcription"/>
    <property type="evidence" value="ECO:0007669"/>
    <property type="project" value="TreeGrafter"/>
</dbReference>
<sequence>MSRTNDWNDWYLFCVVAQTGGFTRAAQRLDLPKSSVSTAISRLETRLGLRLMERSTRVQRLTEAGQQVLSDVAPLFARLDDVADHLKGRMEAPLTGTLRIASPYEFAHLHVGPVVVDVMAAHPGLRVEVEVISGLTDPASAGFDLSFVMTSERLPDSGQIGKRLYTIPQGLYATPAFLADRPVPDSPEELSDWPRLGHAASLPWRLRHADGRECVLPGPLRLQTVNASLRMRATMAGIGVCLMSRRYAAEAVDAGLLREVLPNWSPCPLRAYALIPNRTLLPTKTRLLLDGLEERFAGDAGEGLSALWPL</sequence>
<dbReference type="InterPro" id="IPR036388">
    <property type="entry name" value="WH-like_DNA-bd_sf"/>
</dbReference>
<accession>A0A918P5A1</accession>